<evidence type="ECO:0000256" key="3">
    <source>
        <dbReference type="ARBA" id="ARBA00022771"/>
    </source>
</evidence>
<evidence type="ECO:0000256" key="5">
    <source>
        <dbReference type="ARBA" id="ARBA00023186"/>
    </source>
</evidence>
<dbReference type="SUPFAM" id="SSF49493">
    <property type="entry name" value="HSP40/DnaJ peptide-binding domain"/>
    <property type="match status" value="2"/>
</dbReference>
<comment type="subcellular location">
    <subcellularLocation>
        <location evidence="8">Cytoplasm</location>
    </subcellularLocation>
</comment>
<dbReference type="Proteomes" id="UP000176303">
    <property type="component" value="Unassembled WGS sequence"/>
</dbReference>
<dbReference type="PRINTS" id="PR00625">
    <property type="entry name" value="JDOMAIN"/>
</dbReference>
<evidence type="ECO:0000256" key="9">
    <source>
        <dbReference type="PROSITE-ProRule" id="PRU00546"/>
    </source>
</evidence>
<comment type="cofactor">
    <cofactor evidence="8">
        <name>Zn(2+)</name>
        <dbReference type="ChEBI" id="CHEBI:29105"/>
    </cofactor>
    <text evidence="8">Binds 2 Zn(2+) ions per monomer.</text>
</comment>
<protein>
    <recommendedName>
        <fullName evidence="7 8">Chaperone protein DnaJ</fullName>
    </recommendedName>
</protein>
<organism evidence="12 13">
    <name type="scientific">Candidatus Uhrbacteria bacterium RIFCSPHIGHO2_02_FULL_57_19</name>
    <dbReference type="NCBI Taxonomy" id="1802391"/>
    <lineage>
        <taxon>Bacteria</taxon>
        <taxon>Candidatus Uhriibacteriota</taxon>
    </lineage>
</organism>
<dbReference type="CDD" id="cd10719">
    <property type="entry name" value="DnaJ_zf"/>
    <property type="match status" value="1"/>
</dbReference>
<dbReference type="GO" id="GO:0006260">
    <property type="term" value="P:DNA replication"/>
    <property type="evidence" value="ECO:0007669"/>
    <property type="project" value="UniProtKB-KW"/>
</dbReference>
<keyword evidence="3 8" id="KW-0863">Zinc-finger</keyword>
<comment type="function">
    <text evidence="8">Participates actively in the response to hyperosmotic and heat shock by preventing the aggregation of stress-denatured proteins and by disaggregating proteins, also in an autonomous, DnaK-independent fashion. Unfolded proteins bind initially to DnaJ; upon interaction with the DnaJ-bound protein, DnaK hydrolyzes its bound ATP, resulting in the formation of a stable complex. GrpE releases ADP from DnaK; ATP binding to DnaK triggers the release of the substrate protein, thus completing the reaction cycle. Several rounds of ATP-dependent interactions between DnaJ, DnaK and GrpE are required for fully efficient folding. Also involved, together with DnaK and GrpE, in the DNA replication of plasmids through activation of initiation proteins.</text>
</comment>
<dbReference type="PANTHER" id="PTHR43096">
    <property type="entry name" value="DNAJ HOMOLOG 1, MITOCHONDRIAL-RELATED"/>
    <property type="match status" value="1"/>
</dbReference>
<dbReference type="GO" id="GO:0008270">
    <property type="term" value="F:zinc ion binding"/>
    <property type="evidence" value="ECO:0007669"/>
    <property type="project" value="UniProtKB-UniRule"/>
</dbReference>
<keyword evidence="1 8" id="KW-0479">Metal-binding</keyword>
<dbReference type="Gene3D" id="2.10.230.10">
    <property type="entry name" value="Heat shock protein DnaJ, cysteine-rich domain"/>
    <property type="match status" value="1"/>
</dbReference>
<dbReference type="InterPro" id="IPR001623">
    <property type="entry name" value="DnaJ_domain"/>
</dbReference>
<dbReference type="Gene3D" id="1.10.287.110">
    <property type="entry name" value="DnaJ domain"/>
    <property type="match status" value="1"/>
</dbReference>
<dbReference type="CDD" id="cd10747">
    <property type="entry name" value="DnaJ_C"/>
    <property type="match status" value="1"/>
</dbReference>
<dbReference type="InterPro" id="IPR036410">
    <property type="entry name" value="HSP_DnaJ_Cys-rich_dom_sf"/>
</dbReference>
<dbReference type="InterPro" id="IPR001305">
    <property type="entry name" value="HSP_DnaJ_Cys-rich_dom"/>
</dbReference>
<dbReference type="InterPro" id="IPR012724">
    <property type="entry name" value="DnaJ"/>
</dbReference>
<dbReference type="EMBL" id="MGDZ01000051">
    <property type="protein sequence ID" value="OGL72778.1"/>
    <property type="molecule type" value="Genomic_DNA"/>
</dbReference>
<keyword evidence="5 8" id="KW-0143">Chaperone</keyword>
<evidence type="ECO:0000256" key="8">
    <source>
        <dbReference type="HAMAP-Rule" id="MF_01152"/>
    </source>
</evidence>
<dbReference type="InterPro" id="IPR036869">
    <property type="entry name" value="J_dom_sf"/>
</dbReference>
<dbReference type="InterPro" id="IPR002939">
    <property type="entry name" value="DnaJ_C"/>
</dbReference>
<dbReference type="HAMAP" id="MF_01152">
    <property type="entry name" value="DnaJ"/>
    <property type="match status" value="1"/>
</dbReference>
<dbReference type="InterPro" id="IPR018253">
    <property type="entry name" value="DnaJ_domain_CS"/>
</dbReference>
<dbReference type="GO" id="GO:0009408">
    <property type="term" value="P:response to heat"/>
    <property type="evidence" value="ECO:0007669"/>
    <property type="project" value="InterPro"/>
</dbReference>
<dbReference type="SUPFAM" id="SSF46565">
    <property type="entry name" value="Chaperone J-domain"/>
    <property type="match status" value="1"/>
</dbReference>
<dbReference type="PANTHER" id="PTHR43096:SF52">
    <property type="entry name" value="DNAJ HOMOLOG 1, MITOCHONDRIAL-RELATED"/>
    <property type="match status" value="1"/>
</dbReference>
<dbReference type="Pfam" id="PF00684">
    <property type="entry name" value="DnaJ_CXXCXGXG"/>
    <property type="match status" value="1"/>
</dbReference>
<keyword evidence="4 8" id="KW-0862">Zinc</keyword>
<dbReference type="Gene3D" id="2.60.260.20">
    <property type="entry name" value="Urease metallochaperone UreE, N-terminal domain"/>
    <property type="match status" value="2"/>
</dbReference>
<feature type="repeat" description="CXXCXGXG motif" evidence="8">
    <location>
        <begin position="208"/>
        <end position="215"/>
    </location>
</feature>
<evidence type="ECO:0000256" key="2">
    <source>
        <dbReference type="ARBA" id="ARBA00022737"/>
    </source>
</evidence>
<comment type="subunit">
    <text evidence="8">Homodimer.</text>
</comment>
<evidence type="ECO:0000259" key="11">
    <source>
        <dbReference type="PROSITE" id="PS51188"/>
    </source>
</evidence>
<feature type="repeat" description="CXXCXGXG motif" evidence="8">
    <location>
        <begin position="151"/>
        <end position="158"/>
    </location>
</feature>
<dbReference type="CDD" id="cd06257">
    <property type="entry name" value="DnaJ"/>
    <property type="match status" value="1"/>
</dbReference>
<gene>
    <name evidence="8" type="primary">dnaJ</name>
    <name evidence="12" type="ORF">A3D72_02180</name>
</gene>
<dbReference type="NCBIfam" id="NF008035">
    <property type="entry name" value="PRK10767.1"/>
    <property type="match status" value="1"/>
</dbReference>
<evidence type="ECO:0000256" key="4">
    <source>
        <dbReference type="ARBA" id="ARBA00022833"/>
    </source>
</evidence>
<dbReference type="FunFam" id="2.60.260.20:FF:000005">
    <property type="entry name" value="Chaperone protein dnaJ 1, mitochondrial"/>
    <property type="match status" value="1"/>
</dbReference>
<feature type="binding site" evidence="8">
    <location>
        <position position="194"/>
    </location>
    <ligand>
        <name>Zn(2+)</name>
        <dbReference type="ChEBI" id="CHEBI:29105"/>
        <label>2</label>
    </ligand>
</feature>
<feature type="binding site" evidence="8">
    <location>
        <position position="171"/>
    </location>
    <ligand>
        <name>Zn(2+)</name>
        <dbReference type="ChEBI" id="CHEBI:29105"/>
        <label>2</label>
    </ligand>
</feature>
<evidence type="ECO:0000313" key="12">
    <source>
        <dbReference type="EMBL" id="OGL72778.1"/>
    </source>
</evidence>
<dbReference type="AlphaFoldDB" id="A0A1F7U4K3"/>
<evidence type="ECO:0000259" key="10">
    <source>
        <dbReference type="PROSITE" id="PS50076"/>
    </source>
</evidence>
<dbReference type="Pfam" id="PF01556">
    <property type="entry name" value="DnaJ_C"/>
    <property type="match status" value="1"/>
</dbReference>
<comment type="caution">
    <text evidence="12">The sequence shown here is derived from an EMBL/GenBank/DDBJ whole genome shotgun (WGS) entry which is preliminary data.</text>
</comment>
<dbReference type="SUPFAM" id="SSF57938">
    <property type="entry name" value="DnaJ/Hsp40 cysteine-rich domain"/>
    <property type="match status" value="1"/>
</dbReference>
<feature type="binding site" evidence="8">
    <location>
        <position position="211"/>
    </location>
    <ligand>
        <name>Zn(2+)</name>
        <dbReference type="ChEBI" id="CHEBI:29105"/>
        <label>1</label>
    </ligand>
</feature>
<reference evidence="12 13" key="1">
    <citation type="journal article" date="2016" name="Nat. Commun.">
        <title>Thousands of microbial genomes shed light on interconnected biogeochemical processes in an aquifer system.</title>
        <authorList>
            <person name="Anantharaman K."/>
            <person name="Brown C.T."/>
            <person name="Hug L.A."/>
            <person name="Sharon I."/>
            <person name="Castelle C.J."/>
            <person name="Probst A.J."/>
            <person name="Thomas B.C."/>
            <person name="Singh A."/>
            <person name="Wilkins M.J."/>
            <person name="Karaoz U."/>
            <person name="Brodie E.L."/>
            <person name="Williams K.H."/>
            <person name="Hubbard S.S."/>
            <person name="Banfield J.F."/>
        </authorList>
    </citation>
    <scope>NUCLEOTIDE SEQUENCE [LARGE SCALE GENOMIC DNA]</scope>
</reference>
<keyword evidence="8" id="KW-0235">DNA replication</keyword>
<dbReference type="InterPro" id="IPR008971">
    <property type="entry name" value="HSP40/DnaJ_pept-bd"/>
</dbReference>
<dbReference type="PROSITE" id="PS51188">
    <property type="entry name" value="ZF_CR"/>
    <property type="match status" value="1"/>
</dbReference>
<dbReference type="GO" id="GO:0005737">
    <property type="term" value="C:cytoplasm"/>
    <property type="evidence" value="ECO:0007669"/>
    <property type="project" value="UniProtKB-SubCell"/>
</dbReference>
<dbReference type="STRING" id="1802391.A3D72_02180"/>
<sequence length="365" mass="39340">MPKDYYKVLGIDRNASGEEIKKAFRSLAHTHHPDKGGDPEKFKELNEANQVLSDPEKRQQYDQFGQTFEQAQAGGFGGSPFGAGGFTGNINMEDLGDIFGDLFGGRARGGPARAGRRSGKGKDIEMDMTLEFREAAFGAERTVELYKTVKCDRCDGSGGEPGSKITTCETCKGAGQVIAAQRTVFGSFQIQQTCPTCAGEGKSPSKRCVRCDGTGLHREKRKVELKIPAGVDDGELLRLSGEGEAGFRGGAAGDLFVRVHVRPDHDFNREGTDVRMRAEVGFTTAALGGTITVPTLDGEAEVSIPAGTQSGALLRLRGKGIPKLRGKDLPDRQAGRGDQIIEVIVKTPSKLSRDQKRHLEELDLE</sequence>
<dbReference type="GO" id="GO:0031072">
    <property type="term" value="F:heat shock protein binding"/>
    <property type="evidence" value="ECO:0007669"/>
    <property type="project" value="InterPro"/>
</dbReference>
<dbReference type="SMART" id="SM00271">
    <property type="entry name" value="DnaJ"/>
    <property type="match status" value="1"/>
</dbReference>
<feature type="repeat" description="CXXCXGXG motif" evidence="8">
    <location>
        <begin position="194"/>
        <end position="201"/>
    </location>
</feature>
<evidence type="ECO:0000256" key="7">
    <source>
        <dbReference type="ARBA" id="ARBA00067609"/>
    </source>
</evidence>
<dbReference type="GO" id="GO:0051082">
    <property type="term" value="F:unfolded protein binding"/>
    <property type="evidence" value="ECO:0007669"/>
    <property type="project" value="UniProtKB-UniRule"/>
</dbReference>
<evidence type="ECO:0000256" key="6">
    <source>
        <dbReference type="ARBA" id="ARBA00061004"/>
    </source>
</evidence>
<feature type="binding site" evidence="8">
    <location>
        <position position="168"/>
    </location>
    <ligand>
        <name>Zn(2+)</name>
        <dbReference type="ChEBI" id="CHEBI:29105"/>
        <label>2</label>
    </ligand>
</feature>
<feature type="domain" description="CR-type" evidence="11">
    <location>
        <begin position="138"/>
        <end position="220"/>
    </location>
</feature>
<feature type="zinc finger region" description="CR-type" evidence="9">
    <location>
        <begin position="138"/>
        <end position="220"/>
    </location>
</feature>
<dbReference type="GO" id="GO:0042026">
    <property type="term" value="P:protein refolding"/>
    <property type="evidence" value="ECO:0007669"/>
    <property type="project" value="TreeGrafter"/>
</dbReference>
<keyword evidence="8" id="KW-0346">Stress response</keyword>
<dbReference type="NCBIfam" id="TIGR02349">
    <property type="entry name" value="DnaJ_bact"/>
    <property type="match status" value="1"/>
</dbReference>
<dbReference type="Pfam" id="PF00226">
    <property type="entry name" value="DnaJ"/>
    <property type="match status" value="1"/>
</dbReference>
<evidence type="ECO:0000313" key="13">
    <source>
        <dbReference type="Proteomes" id="UP000176303"/>
    </source>
</evidence>
<name>A0A1F7U4K3_9BACT</name>
<feature type="domain" description="J" evidence="10">
    <location>
        <begin position="4"/>
        <end position="65"/>
    </location>
</feature>
<evidence type="ECO:0000256" key="1">
    <source>
        <dbReference type="ARBA" id="ARBA00022723"/>
    </source>
</evidence>
<dbReference type="GO" id="GO:0005524">
    <property type="term" value="F:ATP binding"/>
    <property type="evidence" value="ECO:0007669"/>
    <property type="project" value="InterPro"/>
</dbReference>
<accession>A0A1F7U4K3</accession>
<dbReference type="PROSITE" id="PS50076">
    <property type="entry name" value="DNAJ_2"/>
    <property type="match status" value="1"/>
</dbReference>
<dbReference type="PROSITE" id="PS00636">
    <property type="entry name" value="DNAJ_1"/>
    <property type="match status" value="1"/>
</dbReference>
<proteinExistence type="inferred from homology"/>
<feature type="binding site" evidence="8">
    <location>
        <position position="151"/>
    </location>
    <ligand>
        <name>Zn(2+)</name>
        <dbReference type="ChEBI" id="CHEBI:29105"/>
        <label>1</label>
    </ligand>
</feature>
<comment type="similarity">
    <text evidence="6 8">Belongs to the DnaJ family.</text>
</comment>
<keyword evidence="8" id="KW-0963">Cytoplasm</keyword>
<feature type="binding site" evidence="8">
    <location>
        <position position="197"/>
    </location>
    <ligand>
        <name>Zn(2+)</name>
        <dbReference type="ChEBI" id="CHEBI:29105"/>
        <label>2</label>
    </ligand>
</feature>
<feature type="repeat" description="CXXCXGXG motif" evidence="8">
    <location>
        <begin position="168"/>
        <end position="175"/>
    </location>
</feature>
<feature type="binding site" evidence="8">
    <location>
        <position position="154"/>
    </location>
    <ligand>
        <name>Zn(2+)</name>
        <dbReference type="ChEBI" id="CHEBI:29105"/>
        <label>1</label>
    </ligand>
</feature>
<keyword evidence="2 8" id="KW-0677">Repeat</keyword>
<comment type="domain">
    <text evidence="8">The J domain is necessary and sufficient to stimulate DnaK ATPase activity. Zinc center 1 plays an important role in the autonomous, DnaK-independent chaperone activity of DnaJ. Zinc center 2 is essential for interaction with DnaK and for DnaJ activity.</text>
</comment>
<dbReference type="FunFam" id="2.10.230.10:FF:000002">
    <property type="entry name" value="Molecular chaperone DnaJ"/>
    <property type="match status" value="1"/>
</dbReference>
<feature type="binding site" evidence="8">
    <location>
        <position position="208"/>
    </location>
    <ligand>
        <name>Zn(2+)</name>
        <dbReference type="ChEBI" id="CHEBI:29105"/>
        <label>1</label>
    </ligand>
</feature>